<feature type="binding site" evidence="6">
    <location>
        <position position="5"/>
    </location>
    <ligand>
        <name>Mg(2+)</name>
        <dbReference type="ChEBI" id="CHEBI:18420"/>
    </ligand>
</feature>
<evidence type="ECO:0000256" key="1">
    <source>
        <dbReference type="ARBA" id="ARBA00022649"/>
    </source>
</evidence>
<dbReference type="EC" id="3.1.-.-" evidence="6"/>
<evidence type="ECO:0000259" key="7">
    <source>
        <dbReference type="Pfam" id="PF01850"/>
    </source>
</evidence>
<dbReference type="GO" id="GO:0000287">
    <property type="term" value="F:magnesium ion binding"/>
    <property type="evidence" value="ECO:0007669"/>
    <property type="project" value="UniProtKB-UniRule"/>
</dbReference>
<evidence type="ECO:0000313" key="9">
    <source>
        <dbReference type="Proteomes" id="UP001165136"/>
    </source>
</evidence>
<comment type="caution">
    <text evidence="8">The sequence shown here is derived from an EMBL/GenBank/DDBJ whole genome shotgun (WGS) entry which is preliminary data.</text>
</comment>
<keyword evidence="9" id="KW-1185">Reference proteome</keyword>
<dbReference type="Pfam" id="PF01850">
    <property type="entry name" value="PIN"/>
    <property type="match status" value="1"/>
</dbReference>
<evidence type="ECO:0000256" key="2">
    <source>
        <dbReference type="ARBA" id="ARBA00022722"/>
    </source>
</evidence>
<evidence type="ECO:0000313" key="8">
    <source>
        <dbReference type="EMBL" id="GLY69957.1"/>
    </source>
</evidence>
<proteinExistence type="inferred from homology"/>
<keyword evidence="4 6" id="KW-0378">Hydrolase</keyword>
<accession>A0A9W6R9E6</accession>
<feature type="domain" description="PIN" evidence="7">
    <location>
        <begin position="2"/>
        <end position="118"/>
    </location>
</feature>
<evidence type="ECO:0000256" key="6">
    <source>
        <dbReference type="HAMAP-Rule" id="MF_00265"/>
    </source>
</evidence>
<evidence type="ECO:0000256" key="3">
    <source>
        <dbReference type="ARBA" id="ARBA00022723"/>
    </source>
</evidence>
<dbReference type="GO" id="GO:0090729">
    <property type="term" value="F:toxin activity"/>
    <property type="evidence" value="ECO:0007669"/>
    <property type="project" value="UniProtKB-KW"/>
</dbReference>
<dbReference type="HAMAP" id="MF_00265">
    <property type="entry name" value="VapC_Nob1"/>
    <property type="match status" value="1"/>
</dbReference>
<sequence>MIVVDSAAVVDALTGVDNTADLRKTLAAEELHAPALLDFAVVSALRGLTLAGHLSPPRAHDLLTDYDDLPLRLWPFANGLRRRAFQLRNNVSAYDAAYVALAETLDCPLVTRDARLARSSGHTAQIIVC</sequence>
<dbReference type="GO" id="GO:0016787">
    <property type="term" value="F:hydrolase activity"/>
    <property type="evidence" value="ECO:0007669"/>
    <property type="project" value="UniProtKB-KW"/>
</dbReference>
<dbReference type="InterPro" id="IPR044153">
    <property type="entry name" value="PIN_Pae0151-like"/>
</dbReference>
<reference evidence="8" key="1">
    <citation type="submission" date="2023-03" db="EMBL/GenBank/DDBJ databases">
        <title>Amycolatopsis taiwanensis NBRC 103393.</title>
        <authorList>
            <person name="Ichikawa N."/>
            <person name="Sato H."/>
            <person name="Tonouchi N."/>
        </authorList>
    </citation>
    <scope>NUCLEOTIDE SEQUENCE</scope>
    <source>
        <strain evidence="8">NBRC 103393</strain>
    </source>
</reference>
<dbReference type="CDD" id="cd09873">
    <property type="entry name" value="PIN_Pae0151-like"/>
    <property type="match status" value="1"/>
</dbReference>
<keyword evidence="6" id="KW-0800">Toxin</keyword>
<dbReference type="InterPro" id="IPR002716">
    <property type="entry name" value="PIN_dom"/>
</dbReference>
<dbReference type="EMBL" id="BSTI01000019">
    <property type="protein sequence ID" value="GLY69957.1"/>
    <property type="molecule type" value="Genomic_DNA"/>
</dbReference>
<organism evidence="8 9">
    <name type="scientific">Amycolatopsis taiwanensis</name>
    <dbReference type="NCBI Taxonomy" id="342230"/>
    <lineage>
        <taxon>Bacteria</taxon>
        <taxon>Bacillati</taxon>
        <taxon>Actinomycetota</taxon>
        <taxon>Actinomycetes</taxon>
        <taxon>Pseudonocardiales</taxon>
        <taxon>Pseudonocardiaceae</taxon>
        <taxon>Amycolatopsis</taxon>
    </lineage>
</organism>
<gene>
    <name evidence="8" type="primary">vapc12</name>
    <name evidence="6" type="synonym">vapC</name>
    <name evidence="8" type="ORF">Atai01_65760</name>
</gene>
<comment type="function">
    <text evidence="6">Toxic component of a toxin-antitoxin (TA) system. An RNase.</text>
</comment>
<dbReference type="Gene3D" id="3.40.50.1010">
    <property type="entry name" value="5'-nuclease"/>
    <property type="match status" value="1"/>
</dbReference>
<dbReference type="AlphaFoldDB" id="A0A9W6R9E6"/>
<evidence type="ECO:0000256" key="4">
    <source>
        <dbReference type="ARBA" id="ARBA00022801"/>
    </source>
</evidence>
<keyword evidence="3 6" id="KW-0479">Metal-binding</keyword>
<dbReference type="PANTHER" id="PTHR35901:SF1">
    <property type="entry name" value="EXONUCLEASE VAPC9"/>
    <property type="match status" value="1"/>
</dbReference>
<dbReference type="PANTHER" id="PTHR35901">
    <property type="entry name" value="RIBONUCLEASE VAPC3"/>
    <property type="match status" value="1"/>
</dbReference>
<feature type="binding site" evidence="6">
    <location>
        <position position="95"/>
    </location>
    <ligand>
        <name>Mg(2+)</name>
        <dbReference type="ChEBI" id="CHEBI:18420"/>
    </ligand>
</feature>
<comment type="cofactor">
    <cofactor evidence="6">
        <name>Mg(2+)</name>
        <dbReference type="ChEBI" id="CHEBI:18420"/>
    </cofactor>
</comment>
<dbReference type="SUPFAM" id="SSF88723">
    <property type="entry name" value="PIN domain-like"/>
    <property type="match status" value="1"/>
</dbReference>
<name>A0A9W6R9E6_9PSEU</name>
<comment type="similarity">
    <text evidence="6">Belongs to the PINc/VapC protein family.</text>
</comment>
<dbReference type="InterPro" id="IPR022907">
    <property type="entry name" value="VapC_family"/>
</dbReference>
<protein>
    <recommendedName>
        <fullName evidence="6">Ribonuclease VapC</fullName>
        <shortName evidence="6">RNase VapC</shortName>
        <ecNumber evidence="6">3.1.-.-</ecNumber>
    </recommendedName>
    <alternativeName>
        <fullName evidence="6">Toxin VapC</fullName>
    </alternativeName>
</protein>
<evidence type="ECO:0000256" key="5">
    <source>
        <dbReference type="ARBA" id="ARBA00022842"/>
    </source>
</evidence>
<dbReference type="InterPro" id="IPR029060">
    <property type="entry name" value="PIN-like_dom_sf"/>
</dbReference>
<dbReference type="Proteomes" id="UP001165136">
    <property type="component" value="Unassembled WGS sequence"/>
</dbReference>
<keyword evidence="1 6" id="KW-1277">Toxin-antitoxin system</keyword>
<keyword evidence="2 6" id="KW-0540">Nuclease</keyword>
<keyword evidence="5 6" id="KW-0460">Magnesium</keyword>
<dbReference type="InterPro" id="IPR051619">
    <property type="entry name" value="TypeII_TA_RNase_PINc/VapC"/>
</dbReference>
<dbReference type="GO" id="GO:0004540">
    <property type="term" value="F:RNA nuclease activity"/>
    <property type="evidence" value="ECO:0007669"/>
    <property type="project" value="InterPro"/>
</dbReference>